<feature type="signal peptide" evidence="6">
    <location>
        <begin position="1"/>
        <end position="23"/>
    </location>
</feature>
<feature type="active site" evidence="3">
    <location>
        <position position="273"/>
    </location>
</feature>
<dbReference type="PANTHER" id="PTHR47966">
    <property type="entry name" value="BETA-SITE APP-CLEAVING ENZYME, ISOFORM A-RELATED"/>
    <property type="match status" value="1"/>
</dbReference>
<evidence type="ECO:0000256" key="6">
    <source>
        <dbReference type="SAM" id="SignalP"/>
    </source>
</evidence>
<dbReference type="GO" id="GO:0004190">
    <property type="term" value="F:aspartic-type endopeptidase activity"/>
    <property type="evidence" value="ECO:0007669"/>
    <property type="project" value="UniProtKB-KW"/>
</dbReference>
<keyword evidence="2 5" id="KW-0064">Aspartyl protease</keyword>
<dbReference type="InterPro" id="IPR001461">
    <property type="entry name" value="Aspartic_peptidase_A1"/>
</dbReference>
<comment type="caution">
    <text evidence="8">The sequence shown here is derived from an EMBL/GenBank/DDBJ whole genome shotgun (WGS) entry which is preliminary data.</text>
</comment>
<evidence type="ECO:0000259" key="7">
    <source>
        <dbReference type="PROSITE" id="PS51767"/>
    </source>
</evidence>
<dbReference type="AlphaFoldDB" id="A0AAD4NNE9"/>
<dbReference type="PROSITE" id="PS00141">
    <property type="entry name" value="ASP_PROTEASE"/>
    <property type="match status" value="1"/>
</dbReference>
<dbReference type="InterPro" id="IPR001969">
    <property type="entry name" value="Aspartic_peptidase_AS"/>
</dbReference>
<evidence type="ECO:0000313" key="9">
    <source>
        <dbReference type="Proteomes" id="UP001199106"/>
    </source>
</evidence>
<dbReference type="PROSITE" id="PS51767">
    <property type="entry name" value="PEPTIDASE_A1"/>
    <property type="match status" value="1"/>
</dbReference>
<organism evidence="8 9">
    <name type="scientific">Alternaria panax</name>
    <dbReference type="NCBI Taxonomy" id="48097"/>
    <lineage>
        <taxon>Eukaryota</taxon>
        <taxon>Fungi</taxon>
        <taxon>Dikarya</taxon>
        <taxon>Ascomycota</taxon>
        <taxon>Pezizomycotina</taxon>
        <taxon>Dothideomycetes</taxon>
        <taxon>Pleosporomycetidae</taxon>
        <taxon>Pleosporales</taxon>
        <taxon>Pleosporineae</taxon>
        <taxon>Pleosporaceae</taxon>
        <taxon>Alternaria</taxon>
        <taxon>Alternaria sect. Panax</taxon>
    </lineage>
</organism>
<name>A0AAD4NNE9_9PLEO</name>
<keyword evidence="5" id="KW-0378">Hydrolase</keyword>
<feature type="domain" description="Peptidase A1" evidence="7">
    <location>
        <begin position="46"/>
        <end position="385"/>
    </location>
</feature>
<protein>
    <recommendedName>
        <fullName evidence="7">Peptidase A1 domain-containing protein</fullName>
    </recommendedName>
</protein>
<feature type="disulfide bond" evidence="4">
    <location>
        <begin position="309"/>
        <end position="348"/>
    </location>
</feature>
<dbReference type="Pfam" id="PF00026">
    <property type="entry name" value="Asp"/>
    <property type="match status" value="1"/>
</dbReference>
<evidence type="ECO:0000256" key="4">
    <source>
        <dbReference type="PIRSR" id="PIRSR601461-2"/>
    </source>
</evidence>
<proteinExistence type="inferred from homology"/>
<evidence type="ECO:0000256" key="2">
    <source>
        <dbReference type="ARBA" id="ARBA00022750"/>
    </source>
</evidence>
<evidence type="ECO:0000256" key="3">
    <source>
        <dbReference type="PIRSR" id="PIRSR601461-1"/>
    </source>
</evidence>
<accession>A0AAD4NNE9</accession>
<feature type="chain" id="PRO_5042078765" description="Peptidase A1 domain-containing protein" evidence="6">
    <location>
        <begin position="24"/>
        <end position="402"/>
    </location>
</feature>
<dbReference type="SUPFAM" id="SSF50630">
    <property type="entry name" value="Acid proteases"/>
    <property type="match status" value="1"/>
</dbReference>
<dbReference type="Gene3D" id="2.40.70.10">
    <property type="entry name" value="Acid Proteases"/>
    <property type="match status" value="2"/>
</dbReference>
<keyword evidence="4" id="KW-1015">Disulfide bond</keyword>
<keyword evidence="6" id="KW-0732">Signal</keyword>
<feature type="active site" evidence="3">
    <location>
        <position position="64"/>
    </location>
</feature>
<dbReference type="PRINTS" id="PR00792">
    <property type="entry name" value="PEPSIN"/>
</dbReference>
<reference evidence="8" key="1">
    <citation type="submission" date="2021-07" db="EMBL/GenBank/DDBJ databases">
        <title>Genome Resource of American Ginseng Black Spot Pathogen Alternaria panax.</title>
        <authorList>
            <person name="Qiu C."/>
            <person name="Wang W."/>
            <person name="Liu Z."/>
        </authorList>
    </citation>
    <scope>NUCLEOTIDE SEQUENCE</scope>
    <source>
        <strain evidence="8">BNCC115425</strain>
    </source>
</reference>
<comment type="similarity">
    <text evidence="1 5">Belongs to the peptidase A1 family.</text>
</comment>
<dbReference type="EMBL" id="JAANER010000004">
    <property type="protein sequence ID" value="KAG9190973.1"/>
    <property type="molecule type" value="Genomic_DNA"/>
</dbReference>
<dbReference type="InterPro" id="IPR033121">
    <property type="entry name" value="PEPTIDASE_A1"/>
</dbReference>
<evidence type="ECO:0000313" key="8">
    <source>
        <dbReference type="EMBL" id="KAG9190973.1"/>
    </source>
</evidence>
<gene>
    <name evidence="8" type="ORF">G6011_09061</name>
</gene>
<dbReference type="Proteomes" id="UP001199106">
    <property type="component" value="Unassembled WGS sequence"/>
</dbReference>
<evidence type="ECO:0000256" key="1">
    <source>
        <dbReference type="ARBA" id="ARBA00007447"/>
    </source>
</evidence>
<dbReference type="PANTHER" id="PTHR47966:SF51">
    <property type="entry name" value="BETA-SITE APP-CLEAVING ENZYME, ISOFORM A-RELATED"/>
    <property type="match status" value="1"/>
</dbReference>
<keyword evidence="9" id="KW-1185">Reference proteome</keyword>
<evidence type="ECO:0000256" key="5">
    <source>
        <dbReference type="RuleBase" id="RU000454"/>
    </source>
</evidence>
<sequence length="402" mass="42347">MFPRFNTVILYISCVAIGHIAQAQTPKLMSMPIKHSTIDDAGPFIPLVSIGVGTPPQPIMAILDTGSSDLVIPRTGSRICQDKQQQCSGTPFVTGSFDTDRDTTIADINTELNTDFANGAAFQGGFVKTTLTLVNQTVSGSQLGVIEQGSLPPGNPLFPIFGIGPVENEVVQPSYQNIPANLKAAGVIDANVYGIYMNDFRSPEGSIVFGGVDTAKFRAPLQDAGSLLLNNNGVASQFVIDFSSMQLVGGNSSSSKSNVDLSPRGGLPPVLIDTGNPALNVPSASLRAMAMAVGTTFDDQTGQLGSVPCDLGSRGESLSFGFNNDQAKVSTPLFAMLVRDTSSGTTRCFLPMFPSDGDDTASLGAPFMQGAYIVFDLDQKRIMMANANINTTDSSLHMLEVL</sequence>
<keyword evidence="5" id="KW-0645">Protease</keyword>
<dbReference type="InterPro" id="IPR021109">
    <property type="entry name" value="Peptidase_aspartic_dom_sf"/>
</dbReference>
<dbReference type="GO" id="GO:0006508">
    <property type="term" value="P:proteolysis"/>
    <property type="evidence" value="ECO:0007669"/>
    <property type="project" value="UniProtKB-KW"/>
</dbReference>